<gene>
    <name evidence="1" type="ORF">AK829_06505</name>
</gene>
<protein>
    <submittedName>
        <fullName evidence="1">Terminase</fullName>
    </submittedName>
</protein>
<name>A0A0K1RBU2_9CORY</name>
<proteinExistence type="predicted"/>
<evidence type="ECO:0000313" key="1">
    <source>
        <dbReference type="EMBL" id="AKV58874.1"/>
    </source>
</evidence>
<dbReference type="EMBL" id="CP012342">
    <property type="protein sequence ID" value="AKV58874.1"/>
    <property type="molecule type" value="Genomic_DNA"/>
</dbReference>
<organism evidence="1 2">
    <name type="scientific">Corynebacterium riegelii</name>
    <dbReference type="NCBI Taxonomy" id="156976"/>
    <lineage>
        <taxon>Bacteria</taxon>
        <taxon>Bacillati</taxon>
        <taxon>Actinomycetota</taxon>
        <taxon>Actinomycetes</taxon>
        <taxon>Mycobacteriales</taxon>
        <taxon>Corynebacteriaceae</taxon>
        <taxon>Corynebacterium</taxon>
    </lineage>
</organism>
<sequence>MEDWKVDFPTLGDLWDAWVQAHCRVPDGYRRGEPMRWSDWQFWCAAKFGEIRAGLVWEGEPLGNQAFRYRRMQVVLPQKMGKGPWAATMCALQAVGPAEFCGFAQAGDVYRCADWGCPCGFEFEYMPGEPMGRPHPSPLLQITATSEDQTDNTYRPLRSMIRLGPLKWLLKDLGTFVRVLGHEGGEDADRIDVVTASADSKVGNPVSFVVQDETGLWTASNRMTKLADNQRRGLAGMSGRSIETTNAWNTAVNSVAQQTFESPVDDVFRFYPQPPADLRWSNAAERRAILEYVYMGTPWVNLDSIEAEAQELNHRDPEQAERFFGNRSTYASGTWLPAGLWEGAYGMDGEPA</sequence>
<dbReference type="AlphaFoldDB" id="A0A0K1RBU2"/>
<reference evidence="1 2" key="1">
    <citation type="submission" date="2015-08" db="EMBL/GenBank/DDBJ databases">
        <authorList>
            <person name="Babu N.S."/>
            <person name="Beckwith C.J."/>
            <person name="Beseler K.G."/>
            <person name="Brison A."/>
            <person name="Carone J.V."/>
            <person name="Caskin T.P."/>
            <person name="Diamond M."/>
            <person name="Durham M.E."/>
            <person name="Foxe J.M."/>
            <person name="Go M."/>
            <person name="Henderson B.A."/>
            <person name="Jones I.B."/>
            <person name="McGettigan J.A."/>
            <person name="Micheletti S.J."/>
            <person name="Nasrallah M.E."/>
            <person name="Ortiz D."/>
            <person name="Piller C.R."/>
            <person name="Privatt S.R."/>
            <person name="Schneider S.L."/>
            <person name="Sharp S."/>
            <person name="Smith T.C."/>
            <person name="Stanton J.D."/>
            <person name="Ullery H.E."/>
            <person name="Wilson R.J."/>
            <person name="Serrano M.G."/>
            <person name="Buck G."/>
            <person name="Lee V."/>
            <person name="Wang Y."/>
            <person name="Carvalho R."/>
            <person name="Voegtly L."/>
            <person name="Shi R."/>
            <person name="Duckworth R."/>
            <person name="Johnson A."/>
            <person name="Loviza R."/>
            <person name="Walstead R."/>
            <person name="Shah Z."/>
            <person name="Kiflezghi M."/>
            <person name="Wade K."/>
            <person name="Ball S.L."/>
            <person name="Bradley K.W."/>
            <person name="Asai D.J."/>
            <person name="Bowman C.A."/>
            <person name="Russell D.A."/>
            <person name="Pope W.H."/>
            <person name="Jacobs-Sera D."/>
            <person name="Hendrix R.W."/>
            <person name="Hatfull G.F."/>
        </authorList>
    </citation>
    <scope>NUCLEOTIDE SEQUENCE [LARGE SCALE GENOMIC DNA]</scope>
    <source>
        <strain evidence="1 2">PUDD_83A45</strain>
    </source>
</reference>
<evidence type="ECO:0000313" key="2">
    <source>
        <dbReference type="Proteomes" id="UP000060016"/>
    </source>
</evidence>
<dbReference type="KEGG" id="crie:AK829_06505"/>
<dbReference type="STRING" id="156976.AK829_06505"/>
<accession>A0A0K1RBU2</accession>
<dbReference type="Proteomes" id="UP000060016">
    <property type="component" value="Chromosome"/>
</dbReference>
<keyword evidence="2" id="KW-1185">Reference proteome</keyword>
<dbReference type="PATRIC" id="fig|156976.3.peg.1292"/>